<keyword evidence="2" id="KW-1185">Reference proteome</keyword>
<proteinExistence type="predicted"/>
<gene>
    <name evidence="1" type="ORF">SAMN06295970_14315</name>
</gene>
<accession>A0ABY1QWL6</accession>
<reference evidence="1 2" key="1">
    <citation type="submission" date="2017-05" db="EMBL/GenBank/DDBJ databases">
        <authorList>
            <person name="Varghese N."/>
            <person name="Submissions S."/>
        </authorList>
    </citation>
    <scope>NUCLEOTIDE SEQUENCE [LARGE SCALE GENOMIC DNA]</scope>
    <source>
        <strain evidence="1 2">DSM 26001</strain>
    </source>
</reference>
<protein>
    <recommendedName>
        <fullName evidence="3">Apea-like HEPN domain-containing protein</fullName>
    </recommendedName>
</protein>
<comment type="caution">
    <text evidence="1">The sequence shown here is derived from an EMBL/GenBank/DDBJ whole genome shotgun (WGS) entry which is preliminary data.</text>
</comment>
<dbReference type="Proteomes" id="UP001158049">
    <property type="component" value="Unassembled WGS sequence"/>
</dbReference>
<name>A0ABY1QWL6_9BURK</name>
<evidence type="ECO:0000313" key="1">
    <source>
        <dbReference type="EMBL" id="SMP81351.1"/>
    </source>
</evidence>
<evidence type="ECO:0000313" key="2">
    <source>
        <dbReference type="Proteomes" id="UP001158049"/>
    </source>
</evidence>
<organism evidence="1 2">
    <name type="scientific">Noviherbaspirillum suwonense</name>
    <dbReference type="NCBI Taxonomy" id="1224511"/>
    <lineage>
        <taxon>Bacteria</taxon>
        <taxon>Pseudomonadati</taxon>
        <taxon>Pseudomonadota</taxon>
        <taxon>Betaproteobacteria</taxon>
        <taxon>Burkholderiales</taxon>
        <taxon>Oxalobacteraceae</taxon>
        <taxon>Noviherbaspirillum</taxon>
    </lineage>
</organism>
<sequence length="164" mass="19009">MRSWTGIEIEAERERLEREAASILGYMLFEYSRLDMELGMMVVWTGEGQRLEKLTTKYNQSNFHKKLDFLKKQAASKYAASPEALTAHTRWLDAAHRVRECRNKLVHGRRGIEPTRQRVVNVVGLPTSPYQKEFPYTIPALQAELEVVKSLRAGLHELRKGWPL</sequence>
<evidence type="ECO:0008006" key="3">
    <source>
        <dbReference type="Google" id="ProtNLM"/>
    </source>
</evidence>
<dbReference type="EMBL" id="FXUL01000043">
    <property type="protein sequence ID" value="SMP81351.1"/>
    <property type="molecule type" value="Genomic_DNA"/>
</dbReference>